<dbReference type="RefSeq" id="WP_169365330.1">
    <property type="nucleotide sequence ID" value="NZ_JAAVJL010000003.1"/>
</dbReference>
<organism evidence="1 2">
    <name type="scientific">Pseudanabaena yagii GIHE-NHR1</name>
    <dbReference type="NCBI Taxonomy" id="2722753"/>
    <lineage>
        <taxon>Bacteria</taxon>
        <taxon>Bacillati</taxon>
        <taxon>Cyanobacteriota</taxon>
        <taxon>Cyanophyceae</taxon>
        <taxon>Pseudanabaenales</taxon>
        <taxon>Pseudanabaenaceae</taxon>
        <taxon>Pseudanabaena</taxon>
        <taxon>Pseudanabaena yagii</taxon>
    </lineage>
</organism>
<evidence type="ECO:0000313" key="1">
    <source>
        <dbReference type="EMBL" id="NMF60363.1"/>
    </source>
</evidence>
<gene>
    <name evidence="1" type="ORF">HC246_20610</name>
</gene>
<proteinExistence type="predicted"/>
<keyword evidence="2" id="KW-1185">Reference proteome</keyword>
<sequence>MIGFWVVRGDRCLMLNLGDLLWVMKERSLFDVGNRRSGFVGEEGAIDV</sequence>
<reference evidence="1 2" key="1">
    <citation type="submission" date="2020-03" db="EMBL/GenBank/DDBJ databases">
        <title>Draft Genome Sequence of 2-Methylisoborneol Producing Pseudanabaena yagii Strain GIHE-NHR1 Isolated from North Han River in South Korea.</title>
        <authorList>
            <person name="Jeong J."/>
        </authorList>
    </citation>
    <scope>NUCLEOTIDE SEQUENCE [LARGE SCALE GENOMIC DNA]</scope>
    <source>
        <strain evidence="1 2">GIHE-NHR1</strain>
    </source>
</reference>
<protein>
    <submittedName>
        <fullName evidence="1">Uncharacterized protein</fullName>
    </submittedName>
</protein>
<dbReference type="EMBL" id="JAAVJL010000003">
    <property type="protein sequence ID" value="NMF60363.1"/>
    <property type="molecule type" value="Genomic_DNA"/>
</dbReference>
<accession>A0ABX1LW01</accession>
<name>A0ABX1LW01_9CYAN</name>
<dbReference type="Proteomes" id="UP000738376">
    <property type="component" value="Unassembled WGS sequence"/>
</dbReference>
<comment type="caution">
    <text evidence="1">The sequence shown here is derived from an EMBL/GenBank/DDBJ whole genome shotgun (WGS) entry which is preliminary data.</text>
</comment>
<evidence type="ECO:0000313" key="2">
    <source>
        <dbReference type="Proteomes" id="UP000738376"/>
    </source>
</evidence>